<dbReference type="Proteomes" id="UP001208570">
    <property type="component" value="Unassembled WGS sequence"/>
</dbReference>
<dbReference type="AlphaFoldDB" id="A0AAD9N8V4"/>
<comment type="caution">
    <text evidence="1">The sequence shown here is derived from an EMBL/GenBank/DDBJ whole genome shotgun (WGS) entry which is preliminary data.</text>
</comment>
<name>A0AAD9N8V4_9ANNE</name>
<proteinExistence type="predicted"/>
<evidence type="ECO:0000313" key="2">
    <source>
        <dbReference type="Proteomes" id="UP001208570"/>
    </source>
</evidence>
<gene>
    <name evidence="1" type="ORF">LSH36_171g08000</name>
</gene>
<dbReference type="EMBL" id="JAODUP010000171">
    <property type="protein sequence ID" value="KAK2158409.1"/>
    <property type="molecule type" value="Genomic_DNA"/>
</dbReference>
<reference evidence="1" key="1">
    <citation type="journal article" date="2023" name="Mol. Biol. Evol.">
        <title>Third-Generation Sequencing Reveals the Adaptive Role of the Epigenome in Three Deep-Sea Polychaetes.</title>
        <authorList>
            <person name="Perez M."/>
            <person name="Aroh O."/>
            <person name="Sun Y."/>
            <person name="Lan Y."/>
            <person name="Juniper S.K."/>
            <person name="Young C.R."/>
            <person name="Angers B."/>
            <person name="Qian P.Y."/>
        </authorList>
    </citation>
    <scope>NUCLEOTIDE SEQUENCE</scope>
    <source>
        <strain evidence="1">P08H-3</strain>
    </source>
</reference>
<evidence type="ECO:0000313" key="1">
    <source>
        <dbReference type="EMBL" id="KAK2158409.1"/>
    </source>
</evidence>
<sequence length="178" mass="20439">MLSWLKSSKFKDPNVALGLPSPNRVDITPDKAKICAAANVGIDRRINVTKEMILIVGRRRDVNIKKFDLGSGDNLTKISQMDHIRFFIRSAQDYFIISRRGTLFKKIAAISEDTMVKYLRIINWKTTGEGRVAKSWKDAKVSPVFENSRKKGLCNYRPLNLYFVVCKIMKKMIRKQSP</sequence>
<keyword evidence="2" id="KW-1185">Reference proteome</keyword>
<protein>
    <submittedName>
        <fullName evidence="1">Uncharacterized protein</fullName>
    </submittedName>
</protein>
<organism evidence="1 2">
    <name type="scientific">Paralvinella palmiformis</name>
    <dbReference type="NCBI Taxonomy" id="53620"/>
    <lineage>
        <taxon>Eukaryota</taxon>
        <taxon>Metazoa</taxon>
        <taxon>Spiralia</taxon>
        <taxon>Lophotrochozoa</taxon>
        <taxon>Annelida</taxon>
        <taxon>Polychaeta</taxon>
        <taxon>Sedentaria</taxon>
        <taxon>Canalipalpata</taxon>
        <taxon>Terebellida</taxon>
        <taxon>Terebelliformia</taxon>
        <taxon>Alvinellidae</taxon>
        <taxon>Paralvinella</taxon>
    </lineage>
</organism>
<accession>A0AAD9N8V4</accession>